<name>A0A853IL21_9BURK</name>
<proteinExistence type="predicted"/>
<gene>
    <name evidence="3" type="ORF">H0I39_02850</name>
</gene>
<dbReference type="PANTHER" id="PTHR34606:SF15">
    <property type="entry name" value="BON DOMAIN-CONTAINING PROTEIN"/>
    <property type="match status" value="1"/>
</dbReference>
<evidence type="ECO:0000259" key="2">
    <source>
        <dbReference type="PROSITE" id="PS50914"/>
    </source>
</evidence>
<accession>A0A853IL21</accession>
<dbReference type="EMBL" id="JACCKX010000001">
    <property type="protein sequence ID" value="NZA00982.1"/>
    <property type="molecule type" value="Genomic_DNA"/>
</dbReference>
<sequence length="175" mass="17620">MAAALGACSKSEQEQAQRQVDQAATQAAEAGRELKADAQEAGRELKAEAQQAGREAAEAGRELKADAAEAGRELKADAAAATAEARAEAAKAGEAIKEGARDAAGLASDVAITASVNARLAKDPDLSALRINVDTKDGAVTLTGPAPSQAAKDRAATLAREVEGVKSVTNSLSVS</sequence>
<dbReference type="Gene3D" id="3.30.1340.30">
    <property type="match status" value="1"/>
</dbReference>
<dbReference type="AlphaFoldDB" id="A0A853IL21"/>
<dbReference type="InterPro" id="IPR014004">
    <property type="entry name" value="Transpt-assoc_nodulatn_dom_bac"/>
</dbReference>
<feature type="compositionally biased region" description="Basic and acidic residues" evidence="1">
    <location>
        <begin position="30"/>
        <end position="47"/>
    </location>
</feature>
<keyword evidence="4" id="KW-1185">Reference proteome</keyword>
<organism evidence="3 4">
    <name type="scientific">Ottowia beijingensis</name>
    <dbReference type="NCBI Taxonomy" id="1207057"/>
    <lineage>
        <taxon>Bacteria</taxon>
        <taxon>Pseudomonadati</taxon>
        <taxon>Pseudomonadota</taxon>
        <taxon>Betaproteobacteria</taxon>
        <taxon>Burkholderiales</taxon>
        <taxon>Comamonadaceae</taxon>
        <taxon>Ottowia</taxon>
    </lineage>
</organism>
<evidence type="ECO:0000256" key="1">
    <source>
        <dbReference type="SAM" id="MobiDB-lite"/>
    </source>
</evidence>
<feature type="region of interest" description="Disordered" evidence="1">
    <location>
        <begin position="1"/>
        <end position="94"/>
    </location>
</feature>
<dbReference type="SMART" id="SM00749">
    <property type="entry name" value="BON"/>
    <property type="match status" value="1"/>
</dbReference>
<dbReference type="InterPro" id="IPR007055">
    <property type="entry name" value="BON_dom"/>
</dbReference>
<dbReference type="Proteomes" id="UP000589716">
    <property type="component" value="Unassembled WGS sequence"/>
</dbReference>
<feature type="compositionally biased region" description="Basic and acidic residues" evidence="1">
    <location>
        <begin position="85"/>
        <end position="94"/>
    </location>
</feature>
<evidence type="ECO:0000313" key="4">
    <source>
        <dbReference type="Proteomes" id="UP000589716"/>
    </source>
</evidence>
<comment type="caution">
    <text evidence="3">The sequence shown here is derived from an EMBL/GenBank/DDBJ whole genome shotgun (WGS) entry which is preliminary data.</text>
</comment>
<dbReference type="Pfam" id="PF04972">
    <property type="entry name" value="BON"/>
    <property type="match status" value="1"/>
</dbReference>
<dbReference type="PANTHER" id="PTHR34606">
    <property type="entry name" value="BON DOMAIN-CONTAINING PROTEIN"/>
    <property type="match status" value="1"/>
</dbReference>
<feature type="compositionally biased region" description="Basic and acidic residues" evidence="1">
    <location>
        <begin position="55"/>
        <end position="76"/>
    </location>
</feature>
<feature type="domain" description="BON" evidence="2">
    <location>
        <begin position="108"/>
        <end position="175"/>
    </location>
</feature>
<protein>
    <submittedName>
        <fullName evidence="3">BON domain-containing protein</fullName>
    </submittedName>
</protein>
<dbReference type="PROSITE" id="PS50914">
    <property type="entry name" value="BON"/>
    <property type="match status" value="1"/>
</dbReference>
<feature type="compositionally biased region" description="Polar residues" evidence="1">
    <location>
        <begin position="14"/>
        <end position="25"/>
    </location>
</feature>
<dbReference type="InterPro" id="IPR051686">
    <property type="entry name" value="Lipoprotein_DolP"/>
</dbReference>
<reference evidence="3 4" key="1">
    <citation type="submission" date="2020-07" db="EMBL/GenBank/DDBJ databases">
        <authorList>
            <person name="Maaloum M."/>
        </authorList>
    </citation>
    <scope>NUCLEOTIDE SEQUENCE [LARGE SCALE GENOMIC DNA]</scope>
    <source>
        <strain evidence="3 4">GCS-AN-3</strain>
    </source>
</reference>
<evidence type="ECO:0000313" key="3">
    <source>
        <dbReference type="EMBL" id="NZA00982.1"/>
    </source>
</evidence>